<dbReference type="AlphaFoldDB" id="A0A0R1GTB4"/>
<name>A0A0R1GTB4_9LACO</name>
<gene>
    <name evidence="1" type="ORF">FC62_GL001477</name>
</gene>
<dbReference type="SUPFAM" id="SSF52266">
    <property type="entry name" value="SGNH hydrolase"/>
    <property type="match status" value="1"/>
</dbReference>
<comment type="caution">
    <text evidence="1">The sequence shown here is derived from an EMBL/GenBank/DDBJ whole genome shotgun (WGS) entry which is preliminary data.</text>
</comment>
<dbReference type="InterPro" id="IPR036514">
    <property type="entry name" value="SGNH_hydro_sf"/>
</dbReference>
<dbReference type="PATRIC" id="fig|1423722.3.peg.1503"/>
<evidence type="ECO:0000313" key="2">
    <source>
        <dbReference type="Proteomes" id="UP000050909"/>
    </source>
</evidence>
<dbReference type="EMBL" id="AZCV01000007">
    <property type="protein sequence ID" value="KRK37134.1"/>
    <property type="molecule type" value="Genomic_DNA"/>
</dbReference>
<organism evidence="1 2">
    <name type="scientific">Amylolactobacillus amylotrophicus DSM 20534</name>
    <dbReference type="NCBI Taxonomy" id="1423722"/>
    <lineage>
        <taxon>Bacteria</taxon>
        <taxon>Bacillati</taxon>
        <taxon>Bacillota</taxon>
        <taxon>Bacilli</taxon>
        <taxon>Lactobacillales</taxon>
        <taxon>Lactobacillaceae</taxon>
        <taxon>Amylolactobacillus</taxon>
    </lineage>
</organism>
<sequence>MLELNYIEKDREIVSMKKISTMSIIALVTAMLGACQNDAAVTKAPAAADKTTKKVTKVKKAKPVDYTTLTKREQSYINQLKITAIGDSVMEGSAYKYKKVFSQMNLNTSVSRQIYELADIERSMIDQGQMADTLLIGLGTNGTYTPEQMAQIMQVAGTKRTVFWINVHTPDSPWEEEVNAALAKSAKKYQNLTIIDWAAYSKDHNDWFVADHTHPTTDGINSLVTFVAKNIALKNL</sequence>
<evidence type="ECO:0000313" key="1">
    <source>
        <dbReference type="EMBL" id="KRK37134.1"/>
    </source>
</evidence>
<dbReference type="GO" id="GO:0016746">
    <property type="term" value="F:acyltransferase activity"/>
    <property type="evidence" value="ECO:0007669"/>
    <property type="project" value="UniProtKB-KW"/>
</dbReference>
<reference evidence="1 2" key="1">
    <citation type="journal article" date="2015" name="Genome Announc.">
        <title>Expanding the biotechnology potential of lactobacilli through comparative genomics of 213 strains and associated genera.</title>
        <authorList>
            <person name="Sun Z."/>
            <person name="Harris H.M."/>
            <person name="McCann A."/>
            <person name="Guo C."/>
            <person name="Argimon S."/>
            <person name="Zhang W."/>
            <person name="Yang X."/>
            <person name="Jeffery I.B."/>
            <person name="Cooney J.C."/>
            <person name="Kagawa T.F."/>
            <person name="Liu W."/>
            <person name="Song Y."/>
            <person name="Salvetti E."/>
            <person name="Wrobel A."/>
            <person name="Rasinkangas P."/>
            <person name="Parkhill J."/>
            <person name="Rea M.C."/>
            <person name="O'Sullivan O."/>
            <person name="Ritari J."/>
            <person name="Douillard F.P."/>
            <person name="Paul Ross R."/>
            <person name="Yang R."/>
            <person name="Briner A.E."/>
            <person name="Felis G.E."/>
            <person name="de Vos W.M."/>
            <person name="Barrangou R."/>
            <person name="Klaenhammer T.R."/>
            <person name="Caufield P.W."/>
            <person name="Cui Y."/>
            <person name="Zhang H."/>
            <person name="O'Toole P.W."/>
        </authorList>
    </citation>
    <scope>NUCLEOTIDE SEQUENCE [LARGE SCALE GENOMIC DNA]</scope>
    <source>
        <strain evidence="1 2">DSM 20534</strain>
    </source>
</reference>
<keyword evidence="2" id="KW-1185">Reference proteome</keyword>
<protein>
    <submittedName>
        <fullName evidence="1">Acyltransferase</fullName>
    </submittedName>
</protein>
<accession>A0A0R1GTB4</accession>
<keyword evidence="1" id="KW-0808">Transferase</keyword>
<dbReference type="Gene3D" id="3.40.50.1110">
    <property type="entry name" value="SGNH hydrolase"/>
    <property type="match status" value="1"/>
</dbReference>
<dbReference type="Proteomes" id="UP000050909">
    <property type="component" value="Unassembled WGS sequence"/>
</dbReference>
<proteinExistence type="predicted"/>
<keyword evidence="1" id="KW-0012">Acyltransferase</keyword>